<dbReference type="Proteomes" id="UP000182660">
    <property type="component" value="Unassembled WGS sequence"/>
</dbReference>
<dbReference type="AlphaFoldDB" id="A0A1L0BPR9"/>
<dbReference type="EC" id="2.7.13.3" evidence="3"/>
<dbReference type="EMBL" id="FPLD01000085">
    <property type="protein sequence ID" value="SGZ07149.1"/>
    <property type="molecule type" value="Genomic_DNA"/>
</dbReference>
<comment type="subcellular location">
    <subcellularLocation>
        <location evidence="2">Cell membrane</location>
        <topology evidence="2">Multi-pass membrane protein</topology>
    </subcellularLocation>
</comment>
<sequence length="417" mass="47205">MNIFAYQKDTEHFYNSTMQVYQVLESQRNSVSMNADDFYRRAEIDLYNYNIEKISLLKSLSPCQKCKYIKSINGVDIYMQKNNEYLAVYRLRNAIAAITISEDLHDGLIENGIEDDVILLSSFAFMLFLIALNLYRPIRKLQLQINHLIEINHIFGRGDLNARVDLRTTPLLHDLSSSFNAMAKAITERVDESEIFAQALPHEVRTPLSRIQLAVGLLKQDLSGDKHTGLLDSIDDYVDDMAELSEQITTFSRISAKHSHYNDDERTTIITDFIQSRIALYQVHNSINVTYRADDKITMKTSPMCLRLAFDNLLKNMLNHAQSTVHVSIIQLASTIIITVEDDGPGISPENYHQIFIPFARLDKSRSRKTGGLGLGLSIAKSASKRLGGQIAVSKSQLGGAKFELIIPEHKKAQSLY</sequence>
<keyword evidence="4" id="KW-0472">Membrane</keyword>
<dbReference type="PROSITE" id="PS50885">
    <property type="entry name" value="HAMP"/>
    <property type="match status" value="1"/>
</dbReference>
<comment type="catalytic activity">
    <reaction evidence="1">
        <text>ATP + protein L-histidine = ADP + protein N-phospho-L-histidine.</text>
        <dbReference type="EC" id="2.7.13.3"/>
    </reaction>
</comment>
<keyword evidence="14" id="KW-1185">Reference proteome</keyword>
<dbReference type="Gene3D" id="6.10.340.10">
    <property type="match status" value="1"/>
</dbReference>
<evidence type="ECO:0000259" key="10">
    <source>
        <dbReference type="PROSITE" id="PS50109"/>
    </source>
</evidence>
<feature type="domain" description="HAMP" evidence="11">
    <location>
        <begin position="132"/>
        <end position="191"/>
    </location>
</feature>
<evidence type="ECO:0000256" key="6">
    <source>
        <dbReference type="ARBA" id="ARBA00022679"/>
    </source>
</evidence>
<evidence type="ECO:0000313" key="15">
    <source>
        <dbReference type="Proteomes" id="UP000183794"/>
    </source>
</evidence>
<evidence type="ECO:0000313" key="12">
    <source>
        <dbReference type="EMBL" id="SGY95246.1"/>
    </source>
</evidence>
<evidence type="ECO:0000259" key="11">
    <source>
        <dbReference type="PROSITE" id="PS50885"/>
    </source>
</evidence>
<gene>
    <name evidence="12" type="ORF">MT2528_2952</name>
    <name evidence="13" type="ORF">NVI5450_3149</name>
</gene>
<evidence type="ECO:0000256" key="4">
    <source>
        <dbReference type="ARBA" id="ARBA00022475"/>
    </source>
</evidence>
<dbReference type="InterPro" id="IPR003594">
    <property type="entry name" value="HATPase_dom"/>
</dbReference>
<dbReference type="PRINTS" id="PR00344">
    <property type="entry name" value="BCTRLSENSOR"/>
</dbReference>
<dbReference type="EMBL" id="FPLJ01000064">
    <property type="protein sequence ID" value="SGY95246.1"/>
    <property type="molecule type" value="Genomic_DNA"/>
</dbReference>
<dbReference type="SMART" id="SM00387">
    <property type="entry name" value="HATPase_c"/>
    <property type="match status" value="1"/>
</dbReference>
<dbReference type="InterPro" id="IPR005467">
    <property type="entry name" value="His_kinase_dom"/>
</dbReference>
<evidence type="ECO:0000256" key="1">
    <source>
        <dbReference type="ARBA" id="ARBA00000085"/>
    </source>
</evidence>
<dbReference type="InterPro" id="IPR050980">
    <property type="entry name" value="2C_sensor_his_kinase"/>
</dbReference>
<dbReference type="InterPro" id="IPR003661">
    <property type="entry name" value="HisK_dim/P_dom"/>
</dbReference>
<accession>A0A1L0BPR9</accession>
<evidence type="ECO:0000256" key="7">
    <source>
        <dbReference type="ARBA" id="ARBA00022741"/>
    </source>
</evidence>
<dbReference type="PROSITE" id="PS50109">
    <property type="entry name" value="HIS_KIN"/>
    <property type="match status" value="1"/>
</dbReference>
<evidence type="ECO:0000256" key="3">
    <source>
        <dbReference type="ARBA" id="ARBA00012438"/>
    </source>
</evidence>
<dbReference type="InterPro" id="IPR036890">
    <property type="entry name" value="HATPase_C_sf"/>
</dbReference>
<keyword evidence="9" id="KW-0067">ATP-binding</keyword>
<name>A0A1L0BPR9_9GAMM</name>
<protein>
    <recommendedName>
        <fullName evidence="3">histidine kinase</fullName>
        <ecNumber evidence="3">2.7.13.3</ecNumber>
    </recommendedName>
</protein>
<dbReference type="PANTHER" id="PTHR44936:SF10">
    <property type="entry name" value="SENSOR PROTEIN RSTB"/>
    <property type="match status" value="1"/>
</dbReference>
<keyword evidence="4" id="KW-1003">Cell membrane</keyword>
<organism evidence="13 15">
    <name type="scientific">Moritella viscosa</name>
    <dbReference type="NCBI Taxonomy" id="80854"/>
    <lineage>
        <taxon>Bacteria</taxon>
        <taxon>Pseudomonadati</taxon>
        <taxon>Pseudomonadota</taxon>
        <taxon>Gammaproteobacteria</taxon>
        <taxon>Alteromonadales</taxon>
        <taxon>Moritellaceae</taxon>
        <taxon>Moritella</taxon>
    </lineage>
</organism>
<evidence type="ECO:0000256" key="5">
    <source>
        <dbReference type="ARBA" id="ARBA00022553"/>
    </source>
</evidence>
<evidence type="ECO:0000256" key="8">
    <source>
        <dbReference type="ARBA" id="ARBA00022777"/>
    </source>
</evidence>
<keyword evidence="6" id="KW-0808">Transferase</keyword>
<dbReference type="CDD" id="cd00082">
    <property type="entry name" value="HisKA"/>
    <property type="match status" value="1"/>
</dbReference>
<evidence type="ECO:0000313" key="14">
    <source>
        <dbReference type="Proteomes" id="UP000182660"/>
    </source>
</evidence>
<dbReference type="InterPro" id="IPR004358">
    <property type="entry name" value="Sig_transdc_His_kin-like_C"/>
</dbReference>
<proteinExistence type="predicted"/>
<dbReference type="InterPro" id="IPR036097">
    <property type="entry name" value="HisK_dim/P_sf"/>
</dbReference>
<evidence type="ECO:0000313" key="13">
    <source>
        <dbReference type="EMBL" id="SGZ07149.1"/>
    </source>
</evidence>
<dbReference type="CDD" id="cd06225">
    <property type="entry name" value="HAMP"/>
    <property type="match status" value="1"/>
</dbReference>
<dbReference type="Pfam" id="PF02518">
    <property type="entry name" value="HATPase_c"/>
    <property type="match status" value="1"/>
</dbReference>
<dbReference type="SMART" id="SM00388">
    <property type="entry name" value="HisKA"/>
    <property type="match status" value="1"/>
</dbReference>
<dbReference type="InterPro" id="IPR003660">
    <property type="entry name" value="HAMP_dom"/>
</dbReference>
<dbReference type="Pfam" id="PF00512">
    <property type="entry name" value="HisKA"/>
    <property type="match status" value="1"/>
</dbReference>
<reference evidence="12 14" key="1">
    <citation type="submission" date="2016-11" db="EMBL/GenBank/DDBJ databases">
        <authorList>
            <person name="Klemetsen T."/>
        </authorList>
    </citation>
    <scope>NUCLEOTIDE SEQUENCE [LARGE SCALE GENOMIC DNA]</scope>
    <source>
        <strain evidence="12">MT 2528</strain>
    </source>
</reference>
<keyword evidence="8 13" id="KW-0418">Kinase</keyword>
<dbReference type="GeneID" id="61296784"/>
<dbReference type="PANTHER" id="PTHR44936">
    <property type="entry name" value="SENSOR PROTEIN CREC"/>
    <property type="match status" value="1"/>
</dbReference>
<dbReference type="GO" id="GO:0000155">
    <property type="term" value="F:phosphorelay sensor kinase activity"/>
    <property type="evidence" value="ECO:0007669"/>
    <property type="project" value="InterPro"/>
</dbReference>
<dbReference type="RefSeq" id="WP_170860775.1">
    <property type="nucleotide sequence ID" value="NZ_CAWQZC010000033.1"/>
</dbReference>
<feature type="domain" description="Histidine kinase" evidence="10">
    <location>
        <begin position="199"/>
        <end position="411"/>
    </location>
</feature>
<keyword evidence="7" id="KW-0547">Nucleotide-binding</keyword>
<evidence type="ECO:0000256" key="9">
    <source>
        <dbReference type="ARBA" id="ARBA00022840"/>
    </source>
</evidence>
<dbReference type="GO" id="GO:0005886">
    <property type="term" value="C:plasma membrane"/>
    <property type="evidence" value="ECO:0007669"/>
    <property type="project" value="UniProtKB-SubCell"/>
</dbReference>
<reference evidence="13 15" key="2">
    <citation type="submission" date="2016-11" db="EMBL/GenBank/DDBJ databases">
        <authorList>
            <person name="Jaros S."/>
            <person name="Januszkiewicz K."/>
            <person name="Wedrychowicz H."/>
        </authorList>
    </citation>
    <scope>NUCLEOTIDE SEQUENCE [LARGE SCALE GENOMIC DNA]</scope>
    <source>
        <strain evidence="13">NVI 5450</strain>
    </source>
</reference>
<dbReference type="Gene3D" id="3.30.565.10">
    <property type="entry name" value="Histidine kinase-like ATPase, C-terminal domain"/>
    <property type="match status" value="1"/>
</dbReference>
<dbReference type="SUPFAM" id="SSF47384">
    <property type="entry name" value="Homodimeric domain of signal transducing histidine kinase"/>
    <property type="match status" value="1"/>
</dbReference>
<dbReference type="GO" id="GO:0005524">
    <property type="term" value="F:ATP binding"/>
    <property type="evidence" value="ECO:0007669"/>
    <property type="project" value="UniProtKB-KW"/>
</dbReference>
<dbReference type="Gene3D" id="1.10.287.130">
    <property type="match status" value="1"/>
</dbReference>
<dbReference type="SUPFAM" id="SSF55874">
    <property type="entry name" value="ATPase domain of HSP90 chaperone/DNA topoisomerase II/histidine kinase"/>
    <property type="match status" value="1"/>
</dbReference>
<evidence type="ECO:0000256" key="2">
    <source>
        <dbReference type="ARBA" id="ARBA00004651"/>
    </source>
</evidence>
<keyword evidence="5" id="KW-0597">Phosphoprotein</keyword>
<dbReference type="Proteomes" id="UP000183794">
    <property type="component" value="Unassembled WGS sequence"/>
</dbReference>